<dbReference type="EMBL" id="PJNB01000001">
    <property type="protein sequence ID" value="PKW19015.1"/>
    <property type="molecule type" value="Genomic_DNA"/>
</dbReference>
<protein>
    <submittedName>
        <fullName evidence="2">Uncharacterized protein</fullName>
    </submittedName>
</protein>
<proteinExistence type="predicted"/>
<evidence type="ECO:0000313" key="3">
    <source>
        <dbReference type="Proteomes" id="UP000233786"/>
    </source>
</evidence>
<comment type="caution">
    <text evidence="2">The sequence shown here is derived from an EMBL/GenBank/DDBJ whole genome shotgun (WGS) entry which is preliminary data.</text>
</comment>
<feature type="region of interest" description="Disordered" evidence="1">
    <location>
        <begin position="127"/>
        <end position="148"/>
    </location>
</feature>
<dbReference type="AlphaFoldDB" id="A0A2N3Y801"/>
<dbReference type="Proteomes" id="UP000233786">
    <property type="component" value="Unassembled WGS sequence"/>
</dbReference>
<gene>
    <name evidence="2" type="ORF">A8926_7155</name>
</gene>
<organism evidence="2 3">
    <name type="scientific">Saccharopolyspora spinosa</name>
    <dbReference type="NCBI Taxonomy" id="60894"/>
    <lineage>
        <taxon>Bacteria</taxon>
        <taxon>Bacillati</taxon>
        <taxon>Actinomycetota</taxon>
        <taxon>Actinomycetes</taxon>
        <taxon>Pseudonocardiales</taxon>
        <taxon>Pseudonocardiaceae</taxon>
        <taxon>Saccharopolyspora</taxon>
    </lineage>
</organism>
<accession>A0A2N3Y801</accession>
<keyword evidence="3" id="KW-1185">Reference proteome</keyword>
<evidence type="ECO:0000256" key="1">
    <source>
        <dbReference type="SAM" id="MobiDB-lite"/>
    </source>
</evidence>
<sequence>MIPAMFAAVFWMPPSRRAPGIIRQGGHPGRTQQFPRSRFELPLPGAAVAGRPGRARKDMLAEQFYRLSGHRRLLSVWEQCQPAFEADRQLAAESAWRRSSRSRRIAVIACSPSAAWIAMIGTYSSSGSSSRAHEAPSGKLTACTSGHE</sequence>
<name>A0A2N3Y801_SACSN</name>
<evidence type="ECO:0000313" key="2">
    <source>
        <dbReference type="EMBL" id="PKW19015.1"/>
    </source>
</evidence>
<reference evidence="2" key="1">
    <citation type="submission" date="2017-12" db="EMBL/GenBank/DDBJ databases">
        <title>Sequencing the genomes of 1000 Actinobacteria strains.</title>
        <authorList>
            <person name="Klenk H.-P."/>
        </authorList>
    </citation>
    <scope>NUCLEOTIDE SEQUENCE [LARGE SCALE GENOMIC DNA]</scope>
    <source>
        <strain evidence="2">DSM 44228</strain>
    </source>
</reference>